<dbReference type="AlphaFoldDB" id="Q5VQU2"/>
<evidence type="ECO:0000313" key="1">
    <source>
        <dbReference type="EMBL" id="BAD68017.1"/>
    </source>
</evidence>
<accession>Q5VQU2</accession>
<sequence>MGSDNLFFNWKTNLYRVLRFNIPRFVSPLQNLKYVKYVLSSRLVFYRNAVAERLGSSQQVILLC</sequence>
<name>Q5VQU2_ORYSJ</name>
<organism evidence="1">
    <name type="scientific">Oryza sativa subsp. japonica</name>
    <name type="common">Rice</name>
    <dbReference type="NCBI Taxonomy" id="39947"/>
    <lineage>
        <taxon>Eukaryota</taxon>
        <taxon>Viridiplantae</taxon>
        <taxon>Streptophyta</taxon>
        <taxon>Embryophyta</taxon>
        <taxon>Tracheophyta</taxon>
        <taxon>Spermatophyta</taxon>
        <taxon>Magnoliopsida</taxon>
        <taxon>Liliopsida</taxon>
        <taxon>Poales</taxon>
        <taxon>Poaceae</taxon>
        <taxon>BOP clade</taxon>
        <taxon>Oryzoideae</taxon>
        <taxon>Oryzeae</taxon>
        <taxon>Oryzinae</taxon>
        <taxon>Oryza</taxon>
        <taxon>Oryza sativa</taxon>
    </lineage>
</organism>
<gene>
    <name evidence="1" type="ORF">P0707D10.42</name>
</gene>
<reference evidence="1" key="1">
    <citation type="journal article" date="2002" name="Nature">
        <title>The genome sequence and structure of rice chromosome 1.</title>
        <authorList>
            <person name="Sasaki T."/>
            <person name="Matsumoto T."/>
            <person name="Yamamoto K."/>
            <person name="Sakata K."/>
            <person name="Baba T."/>
            <person name="Katayose Y."/>
            <person name="Wu J."/>
            <person name="Niimura Y."/>
            <person name="Cheng Z."/>
            <person name="Nagamura Y."/>
            <person name="Antonio B.A."/>
            <person name="Kanamori H."/>
            <person name="Hosokawa S."/>
            <person name="Masukawa M."/>
            <person name="Arikawa K."/>
            <person name="Chiden Y."/>
            <person name="Hayashi M."/>
            <person name="Okamoto M."/>
            <person name="Ando T."/>
            <person name="Aoki H."/>
            <person name="Arita K."/>
            <person name="Hamada M."/>
            <person name="Harada C."/>
            <person name="Hijishita S."/>
            <person name="Honda M."/>
            <person name="Ichikawa Y."/>
            <person name="Idonuma A."/>
            <person name="Iijima M."/>
            <person name="Ikeda M."/>
            <person name="Ikeno M."/>
            <person name="Itoh S."/>
            <person name="Itoh T."/>
            <person name="Itoh Y."/>
            <person name="Itoh Y."/>
            <person name="Iwabuchi A."/>
            <person name="Kamiya K."/>
            <person name="Karasawa W."/>
            <person name="Katagiri S."/>
            <person name="Kikuta A."/>
            <person name="Kobayashi N."/>
            <person name="Kono I."/>
            <person name="Machita K."/>
            <person name="Maehara T."/>
            <person name="Mizuno H."/>
            <person name="Mizubayashi T."/>
            <person name="Mukai Y."/>
            <person name="Nagasaki H."/>
            <person name="Nakashima M."/>
            <person name="Nakama Y."/>
            <person name="Nakamichi Y."/>
            <person name="Nakamura M."/>
            <person name="Namiki N."/>
            <person name="Negishi M."/>
            <person name="Ohta I."/>
            <person name="Ono N."/>
            <person name="Saji S."/>
            <person name="Sakai K."/>
            <person name="Shibata M."/>
            <person name="Shimokawa T."/>
            <person name="Shomura A."/>
            <person name="Song J."/>
            <person name="Takazaki Y."/>
            <person name="Terasawa K."/>
            <person name="Tsuji K."/>
            <person name="Waki K."/>
            <person name="Yamagata H."/>
            <person name="Yamane H."/>
            <person name="Yoshiki S."/>
            <person name="Yoshihara R."/>
            <person name="Yukawa K."/>
            <person name="Zhong H."/>
            <person name="Iwama H."/>
            <person name="Endo T."/>
            <person name="Ito H."/>
            <person name="Hahn J.H."/>
            <person name="Kim H.I."/>
            <person name="Eun M.Y."/>
            <person name="Yano M."/>
            <person name="Jiang J."/>
            <person name="Gojobori T."/>
        </authorList>
    </citation>
    <scope>NUCLEOTIDE SEQUENCE</scope>
</reference>
<proteinExistence type="predicted"/>
<protein>
    <submittedName>
        <fullName evidence="1">Uncharacterized protein</fullName>
    </submittedName>
</protein>
<dbReference type="EMBL" id="AP002910">
    <property type="protein sequence ID" value="BAD68017.1"/>
    <property type="molecule type" value="Genomic_DNA"/>
</dbReference>
<dbReference type="Proteomes" id="UP000817658">
    <property type="component" value="Chromosome 1"/>
</dbReference>